<feature type="transmembrane region" description="Helical" evidence="6">
    <location>
        <begin position="177"/>
        <end position="196"/>
    </location>
</feature>
<keyword evidence="2" id="KW-1003">Cell membrane</keyword>
<dbReference type="InterPro" id="IPR050833">
    <property type="entry name" value="Poly_Biosynth_Transport"/>
</dbReference>
<comment type="caution">
    <text evidence="7">The sequence shown here is derived from an EMBL/GenBank/DDBJ whole genome shotgun (WGS) entry which is preliminary data.</text>
</comment>
<evidence type="ECO:0000313" key="8">
    <source>
        <dbReference type="Proteomes" id="UP001605261"/>
    </source>
</evidence>
<keyword evidence="5 6" id="KW-0472">Membrane</keyword>
<accession>A0ABW7CT46</accession>
<feature type="transmembrane region" description="Helical" evidence="6">
    <location>
        <begin position="146"/>
        <end position="171"/>
    </location>
</feature>
<feature type="transmembrane region" description="Helical" evidence="6">
    <location>
        <begin position="331"/>
        <end position="350"/>
    </location>
</feature>
<dbReference type="InterPro" id="IPR002797">
    <property type="entry name" value="Polysacc_synth"/>
</dbReference>
<dbReference type="EMBL" id="JBHGCJ010000001">
    <property type="protein sequence ID" value="MFG6108138.1"/>
    <property type="molecule type" value="Genomic_DNA"/>
</dbReference>
<keyword evidence="4 6" id="KW-1133">Transmembrane helix</keyword>
<proteinExistence type="predicted"/>
<dbReference type="PANTHER" id="PTHR30250">
    <property type="entry name" value="PST FAMILY PREDICTED COLANIC ACID TRANSPORTER"/>
    <property type="match status" value="1"/>
</dbReference>
<evidence type="ECO:0000256" key="5">
    <source>
        <dbReference type="ARBA" id="ARBA00023136"/>
    </source>
</evidence>
<feature type="transmembrane region" description="Helical" evidence="6">
    <location>
        <begin position="88"/>
        <end position="107"/>
    </location>
</feature>
<feature type="transmembrane region" description="Helical" evidence="6">
    <location>
        <begin position="21"/>
        <end position="40"/>
    </location>
</feature>
<comment type="subcellular location">
    <subcellularLocation>
        <location evidence="1">Cell membrane</location>
        <topology evidence="1">Multi-pass membrane protein</topology>
    </subcellularLocation>
</comment>
<name>A0ABW7CT46_9GAMM</name>
<keyword evidence="3 6" id="KW-0812">Transmembrane</keyword>
<feature type="transmembrane region" description="Helical" evidence="6">
    <location>
        <begin position="46"/>
        <end position="68"/>
    </location>
</feature>
<gene>
    <name evidence="7" type="ORF">ACEU0G_001611</name>
</gene>
<evidence type="ECO:0000256" key="2">
    <source>
        <dbReference type="ARBA" id="ARBA00022475"/>
    </source>
</evidence>
<feature type="transmembrane region" description="Helical" evidence="6">
    <location>
        <begin position="119"/>
        <end position="139"/>
    </location>
</feature>
<dbReference type="Pfam" id="PF01943">
    <property type="entry name" value="Polysacc_synt"/>
    <property type="match status" value="1"/>
</dbReference>
<evidence type="ECO:0000313" key="7">
    <source>
        <dbReference type="EMBL" id="MFG6108138.1"/>
    </source>
</evidence>
<protein>
    <submittedName>
        <fullName evidence="7">Oligosaccharide flippase family protein</fullName>
    </submittedName>
</protein>
<sequence>MKWRLPIGSLARTSLQVMVWQGVRLVCLAAWIVVAARGLGAQDYGIFSGIAGTASALAGLVGLGSGMLMYQYSASDASRFSPYWKQTWMLCAFTSLPLALLLFPAVLGSASISLTGISLIAASEILAFPYVTNAAFAFAAHERMGWAAALPAASALLRLIAIVAFSVLPIAHSLDHYLFLHLLASLGGAAFALLAVKRLLAPRPQRWQMQPGDLRHGAGHAASWTSTTAVTTFDKSLVLRAGGDTTAGLYAACYRIAAVAAMPLDAMVMSAMPRLFRANQDPERHRRLVLAMTAAAAAYTGIVAALLWWGAALLPHVLGPDFAAAVPDLRWMGLFVLGYSLRQIGCNVLVGRGFKLRKTLIEAMGLLAMALLSAWLIPRYGLTGAIWMVICAEIGMASAAWATLWLSAGKAAPRVTAPR</sequence>
<dbReference type="Proteomes" id="UP001605261">
    <property type="component" value="Unassembled WGS sequence"/>
</dbReference>
<evidence type="ECO:0000256" key="3">
    <source>
        <dbReference type="ARBA" id="ARBA00022692"/>
    </source>
</evidence>
<evidence type="ECO:0000256" key="6">
    <source>
        <dbReference type="SAM" id="Phobius"/>
    </source>
</evidence>
<evidence type="ECO:0000256" key="4">
    <source>
        <dbReference type="ARBA" id="ARBA00022989"/>
    </source>
</evidence>
<evidence type="ECO:0000256" key="1">
    <source>
        <dbReference type="ARBA" id="ARBA00004651"/>
    </source>
</evidence>
<keyword evidence="8" id="KW-1185">Reference proteome</keyword>
<organism evidence="7 8">
    <name type="scientific">Stenotrophomonas nematodicola</name>
    <dbReference type="NCBI Taxonomy" id="2656746"/>
    <lineage>
        <taxon>Bacteria</taxon>
        <taxon>Pseudomonadati</taxon>
        <taxon>Pseudomonadota</taxon>
        <taxon>Gammaproteobacteria</taxon>
        <taxon>Lysobacterales</taxon>
        <taxon>Lysobacteraceae</taxon>
        <taxon>Stenotrophomonas</taxon>
    </lineage>
</organism>
<dbReference type="PANTHER" id="PTHR30250:SF11">
    <property type="entry name" value="O-ANTIGEN TRANSPORTER-RELATED"/>
    <property type="match status" value="1"/>
</dbReference>
<feature type="transmembrane region" description="Helical" evidence="6">
    <location>
        <begin position="359"/>
        <end position="378"/>
    </location>
</feature>
<reference evidence="7 8" key="1">
    <citation type="submission" date="2024-09" db="EMBL/GenBank/DDBJ databases">
        <authorList>
            <consortium name="All-Russian atlas of soil microorganisms"/>
            <consortium name="as a basis for the search for new antimicrobial producers and enzymes with unique properties"/>
            <person name="Sokolova E.A."/>
            <person name="Voronina E.N."/>
        </authorList>
    </citation>
    <scope>NUCLEOTIDE SEQUENCE [LARGE SCALE GENOMIC DNA]</scope>
    <source>
        <strain evidence="7 8">AF-22b-331.1</strain>
    </source>
</reference>
<feature type="transmembrane region" description="Helical" evidence="6">
    <location>
        <begin position="288"/>
        <end position="311"/>
    </location>
</feature>
<dbReference type="RefSeq" id="WP_259206422.1">
    <property type="nucleotide sequence ID" value="NZ_JBHGCJ010000001.1"/>
</dbReference>
<feature type="transmembrane region" description="Helical" evidence="6">
    <location>
        <begin position="384"/>
        <end position="406"/>
    </location>
</feature>